<dbReference type="InterPro" id="IPR050256">
    <property type="entry name" value="Glycosyltransferase_2"/>
</dbReference>
<evidence type="ECO:0000259" key="7">
    <source>
        <dbReference type="Pfam" id="PF04138"/>
    </source>
</evidence>
<dbReference type="PANTHER" id="PTHR48090:SF7">
    <property type="entry name" value="RFBJ PROTEIN"/>
    <property type="match status" value="1"/>
</dbReference>
<keyword evidence="3 5" id="KW-1133">Transmembrane helix</keyword>
<evidence type="ECO:0000256" key="3">
    <source>
        <dbReference type="ARBA" id="ARBA00022989"/>
    </source>
</evidence>
<keyword evidence="4 5" id="KW-0472">Membrane</keyword>
<accession>A0A9D2TFL7</accession>
<evidence type="ECO:0000256" key="2">
    <source>
        <dbReference type="ARBA" id="ARBA00022692"/>
    </source>
</evidence>
<dbReference type="SUPFAM" id="SSF53448">
    <property type="entry name" value="Nucleotide-diphospho-sugar transferases"/>
    <property type="match status" value="1"/>
</dbReference>
<dbReference type="Pfam" id="PF04138">
    <property type="entry name" value="GtrA_DPMS_TM"/>
    <property type="match status" value="1"/>
</dbReference>
<dbReference type="GO" id="GO:0016020">
    <property type="term" value="C:membrane"/>
    <property type="evidence" value="ECO:0007669"/>
    <property type="project" value="UniProtKB-SubCell"/>
</dbReference>
<name>A0A9D2TFL7_9FIRM</name>
<reference evidence="8" key="1">
    <citation type="journal article" date="2021" name="PeerJ">
        <title>Extensive microbial diversity within the chicken gut microbiome revealed by metagenomics and culture.</title>
        <authorList>
            <person name="Gilroy R."/>
            <person name="Ravi A."/>
            <person name="Getino M."/>
            <person name="Pursley I."/>
            <person name="Horton D.L."/>
            <person name="Alikhan N.F."/>
            <person name="Baker D."/>
            <person name="Gharbi K."/>
            <person name="Hall N."/>
            <person name="Watson M."/>
            <person name="Adriaenssens E.M."/>
            <person name="Foster-Nyarko E."/>
            <person name="Jarju S."/>
            <person name="Secka A."/>
            <person name="Antonio M."/>
            <person name="Oren A."/>
            <person name="Chaudhuri R.R."/>
            <person name="La Ragione R."/>
            <person name="Hildebrand F."/>
            <person name="Pallen M.J."/>
        </authorList>
    </citation>
    <scope>NUCLEOTIDE SEQUENCE</scope>
    <source>
        <strain evidence="8">CHK198-12963</strain>
    </source>
</reference>
<evidence type="ECO:0000256" key="4">
    <source>
        <dbReference type="ARBA" id="ARBA00023136"/>
    </source>
</evidence>
<dbReference type="Pfam" id="PF00535">
    <property type="entry name" value="Glycos_transf_2"/>
    <property type="match status" value="1"/>
</dbReference>
<feature type="transmembrane region" description="Helical" evidence="5">
    <location>
        <begin position="258"/>
        <end position="277"/>
    </location>
</feature>
<dbReference type="AlphaFoldDB" id="A0A9D2TFL7"/>
<feature type="transmembrane region" description="Helical" evidence="5">
    <location>
        <begin position="289"/>
        <end position="307"/>
    </location>
</feature>
<organism evidence="8 9">
    <name type="scientific">Candidatus Enterocloster excrementigallinarum</name>
    <dbReference type="NCBI Taxonomy" id="2838558"/>
    <lineage>
        <taxon>Bacteria</taxon>
        <taxon>Bacillati</taxon>
        <taxon>Bacillota</taxon>
        <taxon>Clostridia</taxon>
        <taxon>Lachnospirales</taxon>
        <taxon>Lachnospiraceae</taxon>
        <taxon>Enterocloster</taxon>
    </lineage>
</organism>
<evidence type="ECO:0000259" key="6">
    <source>
        <dbReference type="Pfam" id="PF00535"/>
    </source>
</evidence>
<feature type="transmembrane region" description="Helical" evidence="5">
    <location>
        <begin position="224"/>
        <end position="246"/>
    </location>
</feature>
<evidence type="ECO:0000256" key="1">
    <source>
        <dbReference type="ARBA" id="ARBA00004141"/>
    </source>
</evidence>
<dbReference type="InterPro" id="IPR001173">
    <property type="entry name" value="Glyco_trans_2-like"/>
</dbReference>
<dbReference type="Proteomes" id="UP000823863">
    <property type="component" value="Unassembled WGS sequence"/>
</dbReference>
<gene>
    <name evidence="8" type="ORF">H9931_11245</name>
</gene>
<evidence type="ECO:0000256" key="5">
    <source>
        <dbReference type="SAM" id="Phobius"/>
    </source>
</evidence>
<comment type="caution">
    <text evidence="8">The sequence shown here is derived from an EMBL/GenBank/DDBJ whole genome shotgun (WGS) entry which is preliminary data.</text>
</comment>
<protein>
    <submittedName>
        <fullName evidence="8">Bifunctional glycosyltransferase family 2/GtrA family protein</fullName>
    </submittedName>
</protein>
<feature type="transmembrane region" description="Helical" evidence="5">
    <location>
        <begin position="313"/>
        <end position="333"/>
    </location>
</feature>
<dbReference type="PANTHER" id="PTHR48090">
    <property type="entry name" value="UNDECAPRENYL-PHOSPHATE 4-DEOXY-4-FORMAMIDO-L-ARABINOSE TRANSFERASE-RELATED"/>
    <property type="match status" value="1"/>
</dbReference>
<dbReference type="GO" id="GO:0000271">
    <property type="term" value="P:polysaccharide biosynthetic process"/>
    <property type="evidence" value="ECO:0007669"/>
    <property type="project" value="InterPro"/>
</dbReference>
<dbReference type="CDD" id="cd04179">
    <property type="entry name" value="DPM_DPG-synthase_like"/>
    <property type="match status" value="1"/>
</dbReference>
<feature type="domain" description="GtrA/DPMS transmembrane" evidence="7">
    <location>
        <begin position="223"/>
        <end position="339"/>
    </location>
</feature>
<dbReference type="EMBL" id="DWWB01000062">
    <property type="protein sequence ID" value="HJC67271.1"/>
    <property type="molecule type" value="Genomic_DNA"/>
</dbReference>
<proteinExistence type="predicted"/>
<dbReference type="Gene3D" id="3.90.550.10">
    <property type="entry name" value="Spore Coat Polysaccharide Biosynthesis Protein SpsA, Chain A"/>
    <property type="match status" value="1"/>
</dbReference>
<sequence length="356" mass="41115">MERIIIIPAFRPDKYLKQIVRRNWELENQMIVVDDGSGQEYRPLFEELGEKCIVLHHEEKRGKGEAIKTALQYIKEELWECGVIGIMDADGQHLPEDMDRLLIQAGLNPGALVLGTRTIDETMPFKSRMGNRITCRIFQLMTGVAVSDTQIGLRAFSAELLDFMSRISGSRYEYEMNMLASCAKKGIPIREVPIRTIYHDKENSCSHFRRIRDSVRIYRELFKFFLSSFFSFLLDYGLFCLLVLLFPRNGWSVLAANVGARLISAAYNYTVNCRFVFHEKGKTKTAAGYAGLALFILILNNWILQLYAGVFRLPVYTAKIMTELTLFLISWMVQRQMIFERKRKPGICWKESGREA</sequence>
<dbReference type="InterPro" id="IPR029044">
    <property type="entry name" value="Nucleotide-diphossugar_trans"/>
</dbReference>
<feature type="domain" description="Glycosyltransferase 2-like" evidence="6">
    <location>
        <begin position="5"/>
        <end position="140"/>
    </location>
</feature>
<evidence type="ECO:0000313" key="9">
    <source>
        <dbReference type="Proteomes" id="UP000823863"/>
    </source>
</evidence>
<keyword evidence="2 5" id="KW-0812">Transmembrane</keyword>
<evidence type="ECO:0000313" key="8">
    <source>
        <dbReference type="EMBL" id="HJC67271.1"/>
    </source>
</evidence>
<comment type="subcellular location">
    <subcellularLocation>
        <location evidence="1">Membrane</location>
        <topology evidence="1">Multi-pass membrane protein</topology>
    </subcellularLocation>
</comment>
<dbReference type="InterPro" id="IPR007267">
    <property type="entry name" value="GtrA_DPMS_TM"/>
</dbReference>
<reference evidence="8" key="2">
    <citation type="submission" date="2021-04" db="EMBL/GenBank/DDBJ databases">
        <authorList>
            <person name="Gilroy R."/>
        </authorList>
    </citation>
    <scope>NUCLEOTIDE SEQUENCE</scope>
    <source>
        <strain evidence="8">CHK198-12963</strain>
    </source>
</reference>